<protein>
    <submittedName>
        <fullName evidence="4">Phage tail tape measure protein</fullName>
    </submittedName>
</protein>
<feature type="region of interest" description="Disordered" evidence="2">
    <location>
        <begin position="504"/>
        <end position="535"/>
    </location>
</feature>
<evidence type="ECO:0000313" key="4">
    <source>
        <dbReference type="EMBL" id="MBT9291871.1"/>
    </source>
</evidence>
<evidence type="ECO:0000259" key="3">
    <source>
        <dbReference type="Pfam" id="PF10145"/>
    </source>
</evidence>
<evidence type="ECO:0000256" key="2">
    <source>
        <dbReference type="SAM" id="MobiDB-lite"/>
    </source>
</evidence>
<evidence type="ECO:0000256" key="1">
    <source>
        <dbReference type="ARBA" id="ARBA00022612"/>
    </source>
</evidence>
<dbReference type="Pfam" id="PF10145">
    <property type="entry name" value="PhageMin_Tail"/>
    <property type="match status" value="1"/>
</dbReference>
<dbReference type="RefSeq" id="WP_261970400.1">
    <property type="nucleotide sequence ID" value="NZ_JAHHZF010000011.1"/>
</dbReference>
<dbReference type="Proteomes" id="UP000766595">
    <property type="component" value="Unassembled WGS sequence"/>
</dbReference>
<dbReference type="InterPro" id="IPR010090">
    <property type="entry name" value="Phage_tape_meas"/>
</dbReference>
<reference evidence="4 5" key="1">
    <citation type="submission" date="2021-06" db="EMBL/GenBank/DDBJ databases">
        <authorList>
            <person name="Grouzdev D.S."/>
            <person name="Koziaeva V."/>
        </authorList>
    </citation>
    <scope>NUCLEOTIDE SEQUENCE [LARGE SCALE GENOMIC DNA]</scope>
    <source>
        <strain evidence="4 5">22</strain>
    </source>
</reference>
<keyword evidence="1" id="KW-1188">Viral release from host cell</keyword>
<dbReference type="EMBL" id="JAHHZF010000011">
    <property type="protein sequence ID" value="MBT9291871.1"/>
    <property type="molecule type" value="Genomic_DNA"/>
</dbReference>
<dbReference type="NCBIfam" id="TIGR01760">
    <property type="entry name" value="tape_meas_TP901"/>
    <property type="match status" value="1"/>
</dbReference>
<comment type="caution">
    <text evidence="4">The sequence shown here is derived from an EMBL/GenBank/DDBJ whole genome shotgun (WGS) entry which is preliminary data.</text>
</comment>
<dbReference type="AlphaFoldDB" id="A0A947D6L7"/>
<organism evidence="4 5">
    <name type="scientific">Prosthecodimorpha staleyi</name>
    <dbReference type="NCBI Taxonomy" id="2840188"/>
    <lineage>
        <taxon>Bacteria</taxon>
        <taxon>Pseudomonadati</taxon>
        <taxon>Pseudomonadota</taxon>
        <taxon>Alphaproteobacteria</taxon>
        <taxon>Hyphomicrobiales</taxon>
        <taxon>Ancalomicrobiaceae</taxon>
        <taxon>Prosthecodimorpha</taxon>
    </lineage>
</organism>
<keyword evidence="5" id="KW-1185">Reference proteome</keyword>
<feature type="compositionally biased region" description="Gly residues" evidence="2">
    <location>
        <begin position="507"/>
        <end position="530"/>
    </location>
</feature>
<name>A0A947D6L7_9HYPH</name>
<sequence>YIAPVGAAYGGKRMLDQSIGFEKAFAEFRKASGITDAGELKDFESQMVRMAIKYGVPRNDVAGMFSEASKNGIANADLGQFVRIAIAQAVGWDIDPRGAAQTMSETKSGMNKTIPELAILGDKINFLGDNSAAREANISHAFGIAGPNTKVSGLSEDTILATLTAAQSTGVRPDVSARWFSAFITTLRTAPDQPKRVAGALKDLGYTPQEMADGIKNDADKTLDDFWARVSKAENKTSIFTRLFGLEWQDETARVAEAGPEYRKQRDALKDPKNYEGSLFRGLEIQQSTADNHLQRFKAQVSEISDRLTRWMLPGINQAIDQTLDGVDRADKAAASGGTGWQMLGAAAPGLERDLARDLLRKKSARADGALLDLMRLQERRNQVGEEKTKAETALPSVIGKSARKGAEARVRDLGTEIGTIDGDIAQAIAKLREARGEVERFQRENADALSGSFGAAGAESMDGYVKAIEEGGARAVAAAQRIVGQLRSIFGFTASPTIAPNFGGAAPAGGGGGESGGGIGKQTSTGGGNVQVTQHIHGTDPAATARHAQREQARAVRTAMAGALHDLGSWA</sequence>
<evidence type="ECO:0000313" key="5">
    <source>
        <dbReference type="Proteomes" id="UP000766595"/>
    </source>
</evidence>
<gene>
    <name evidence="4" type="ORF">KL771_20570</name>
</gene>
<proteinExistence type="predicted"/>
<dbReference type="PANTHER" id="PTHR37813:SF1">
    <property type="entry name" value="FELS-2 PROPHAGE PROTEIN"/>
    <property type="match status" value="1"/>
</dbReference>
<accession>A0A947D6L7</accession>
<feature type="non-terminal residue" evidence="4">
    <location>
        <position position="1"/>
    </location>
</feature>
<dbReference type="PANTHER" id="PTHR37813">
    <property type="entry name" value="FELS-2 PROPHAGE PROTEIN"/>
    <property type="match status" value="1"/>
</dbReference>
<feature type="domain" description="Phage tail tape measure protein" evidence="3">
    <location>
        <begin position="48"/>
        <end position="245"/>
    </location>
</feature>